<dbReference type="RefSeq" id="WP_231332899.1">
    <property type="nucleotide sequence ID" value="NZ_CP059572.1"/>
</dbReference>
<protein>
    <submittedName>
        <fullName evidence="2">Uncharacterized protein</fullName>
    </submittedName>
</protein>
<dbReference type="EMBL" id="CP059572">
    <property type="protein sequence ID" value="QXJ19866.1"/>
    <property type="molecule type" value="Genomic_DNA"/>
</dbReference>
<feature type="transmembrane region" description="Helical" evidence="1">
    <location>
        <begin position="29"/>
        <end position="52"/>
    </location>
</feature>
<keyword evidence="1" id="KW-0472">Membrane</keyword>
<sequence>MLAIVAAIVFVLALLFDLADVTSDALDYQTLITLGLLLLALHLAGVGAGTDWRARRSARRRR</sequence>
<dbReference type="Proteomes" id="UP001049518">
    <property type="component" value="Chromosome"/>
</dbReference>
<evidence type="ECO:0000313" key="2">
    <source>
        <dbReference type="EMBL" id="QXJ19866.1"/>
    </source>
</evidence>
<proteinExistence type="predicted"/>
<evidence type="ECO:0000256" key="1">
    <source>
        <dbReference type="SAM" id="Phobius"/>
    </source>
</evidence>
<keyword evidence="1" id="KW-0812">Transmembrane</keyword>
<evidence type="ECO:0000313" key="3">
    <source>
        <dbReference type="Proteomes" id="UP001049518"/>
    </source>
</evidence>
<reference evidence="2" key="1">
    <citation type="submission" date="2020-07" db="EMBL/GenBank/DDBJ databases">
        <authorList>
            <person name="Tarantini F.S."/>
            <person name="Hong K.W."/>
            <person name="Chan K.G."/>
        </authorList>
    </citation>
    <scope>NUCLEOTIDE SEQUENCE</scope>
    <source>
        <strain evidence="2">32-07</strain>
    </source>
</reference>
<accession>A0ABX8QMB9</accession>
<organism evidence="2 3">
    <name type="scientific">Actinomadura graeca</name>
    <dbReference type="NCBI Taxonomy" id="2750812"/>
    <lineage>
        <taxon>Bacteria</taxon>
        <taxon>Bacillati</taxon>
        <taxon>Actinomycetota</taxon>
        <taxon>Actinomycetes</taxon>
        <taxon>Streptosporangiales</taxon>
        <taxon>Thermomonosporaceae</taxon>
        <taxon>Actinomadura</taxon>
    </lineage>
</organism>
<gene>
    <name evidence="2" type="ORF">AGRA3207_000470</name>
</gene>
<name>A0ABX8QMB9_9ACTN</name>
<keyword evidence="3" id="KW-1185">Reference proteome</keyword>
<keyword evidence="1" id="KW-1133">Transmembrane helix</keyword>